<dbReference type="PANTHER" id="PTHR43390">
    <property type="entry name" value="SIGNAL PEPTIDASE I"/>
    <property type="match status" value="1"/>
</dbReference>
<dbReference type="InterPro" id="IPR036286">
    <property type="entry name" value="LexA/Signal_pep-like_sf"/>
</dbReference>
<organism evidence="5 6">
    <name type="scientific">Streptomyces chromofuscus</name>
    <dbReference type="NCBI Taxonomy" id="42881"/>
    <lineage>
        <taxon>Bacteria</taxon>
        <taxon>Bacillati</taxon>
        <taxon>Actinomycetota</taxon>
        <taxon>Actinomycetes</taxon>
        <taxon>Kitasatosporales</taxon>
        <taxon>Streptomycetaceae</taxon>
        <taxon>Streptomyces</taxon>
    </lineage>
</organism>
<dbReference type="CDD" id="cd06530">
    <property type="entry name" value="S26_SPase_I"/>
    <property type="match status" value="1"/>
</dbReference>
<dbReference type="Gene3D" id="2.10.109.10">
    <property type="entry name" value="Umud Fragment, subunit A"/>
    <property type="match status" value="1"/>
</dbReference>
<dbReference type="InterPro" id="IPR000223">
    <property type="entry name" value="Pept_S26A_signal_pept_1"/>
</dbReference>
<dbReference type="InterPro" id="IPR019533">
    <property type="entry name" value="Peptidase_S26"/>
</dbReference>
<dbReference type="GO" id="GO:0006465">
    <property type="term" value="P:signal peptide processing"/>
    <property type="evidence" value="ECO:0007669"/>
    <property type="project" value="InterPro"/>
</dbReference>
<gene>
    <name evidence="5" type="primary">lepB</name>
    <name evidence="5" type="ORF">IPT68_14620</name>
</gene>
<evidence type="ECO:0000313" key="6">
    <source>
        <dbReference type="Proteomes" id="UP000594008"/>
    </source>
</evidence>
<keyword evidence="3" id="KW-0472">Membrane</keyword>
<proteinExistence type="inferred from homology"/>
<name>A0A7M2TGE0_STRCW</name>
<dbReference type="PANTHER" id="PTHR43390:SF1">
    <property type="entry name" value="CHLOROPLAST PROCESSING PEPTIDASE"/>
    <property type="match status" value="1"/>
</dbReference>
<dbReference type="Proteomes" id="UP000594008">
    <property type="component" value="Chromosome"/>
</dbReference>
<dbReference type="KEGG" id="schf:IPT68_14620"/>
<comment type="catalytic activity">
    <reaction evidence="3">
        <text>Cleavage of hydrophobic, N-terminal signal or leader sequences from secreted and periplasmic proteins.</text>
        <dbReference type="EC" id="3.4.21.89"/>
    </reaction>
</comment>
<feature type="transmembrane region" description="Helical" evidence="3">
    <location>
        <begin position="20"/>
        <end position="43"/>
    </location>
</feature>
<comment type="caution">
    <text evidence="3">Lacks conserved residue(s) required for the propagation of feature annotation.</text>
</comment>
<feature type="transmembrane region" description="Helical" evidence="3">
    <location>
        <begin position="188"/>
        <end position="213"/>
    </location>
</feature>
<dbReference type="GO" id="GO:0009003">
    <property type="term" value="F:signal peptidase activity"/>
    <property type="evidence" value="ECO:0007669"/>
    <property type="project" value="UniProtKB-EC"/>
</dbReference>
<keyword evidence="6" id="KW-1185">Reference proteome</keyword>
<keyword evidence="3 5" id="KW-0378">Hydrolase</keyword>
<dbReference type="SUPFAM" id="SSF51306">
    <property type="entry name" value="LexA/Signal peptidase"/>
    <property type="match status" value="1"/>
</dbReference>
<protein>
    <recommendedName>
        <fullName evidence="3">Signal peptidase I</fullName>
        <ecNumber evidence="3">3.4.21.89</ecNumber>
    </recommendedName>
</protein>
<comment type="similarity">
    <text evidence="2 3">Belongs to the peptidase S26 family.</text>
</comment>
<dbReference type="EC" id="3.4.21.89" evidence="3"/>
<dbReference type="GO" id="GO:0005886">
    <property type="term" value="C:plasma membrane"/>
    <property type="evidence" value="ECO:0007669"/>
    <property type="project" value="UniProtKB-SubCell"/>
</dbReference>
<evidence type="ECO:0000256" key="2">
    <source>
        <dbReference type="ARBA" id="ARBA00009370"/>
    </source>
</evidence>
<keyword evidence="3" id="KW-1133">Transmembrane helix</keyword>
<keyword evidence="3" id="KW-0812">Transmembrane</keyword>
<evidence type="ECO:0000256" key="3">
    <source>
        <dbReference type="RuleBase" id="RU362042"/>
    </source>
</evidence>
<sequence>MLRVWGGIGGVDEIRRVMVAGWLVGVLGAVLVITSLLSLRAGYKLVTVQGESMTPTYGVGDPVVVERVGAEEVRRGDVVLYRVPERYQDAHVLQRVVGLGGDRVVCCAGAAGTDKERIVRNGAPLVEPYVRGGIADGTHRPYDVRVPEGRLFVLGDYRLNARDSRAFVSDHGGTVPGSAVVGRVTGDYVVPVLLALLLLVGVLLLFGAALLVAGARDVRRRPSTMRLWPEHF</sequence>
<dbReference type="Pfam" id="PF10502">
    <property type="entry name" value="Peptidase_S26"/>
    <property type="match status" value="1"/>
</dbReference>
<reference evidence="5 6" key="1">
    <citation type="submission" date="2020-10" db="EMBL/GenBank/DDBJ databases">
        <title>Streptomyces chromofuscus complate genome analysis.</title>
        <authorList>
            <person name="Anwar N."/>
        </authorList>
    </citation>
    <scope>NUCLEOTIDE SEQUENCE [LARGE SCALE GENOMIC DNA]</scope>
    <source>
        <strain evidence="5 6">DSM 40273</strain>
    </source>
</reference>
<dbReference type="EMBL" id="CP063374">
    <property type="protein sequence ID" value="QOV46995.1"/>
    <property type="molecule type" value="Genomic_DNA"/>
</dbReference>
<keyword evidence="3" id="KW-0645">Protease</keyword>
<dbReference type="AlphaFoldDB" id="A0A7M2TGE0"/>
<dbReference type="GO" id="GO:0004252">
    <property type="term" value="F:serine-type endopeptidase activity"/>
    <property type="evidence" value="ECO:0007669"/>
    <property type="project" value="InterPro"/>
</dbReference>
<dbReference type="PRINTS" id="PR00727">
    <property type="entry name" value="LEADERPTASE"/>
</dbReference>
<feature type="domain" description="Peptidase S26" evidence="4">
    <location>
        <begin position="27"/>
        <end position="185"/>
    </location>
</feature>
<dbReference type="NCBIfam" id="TIGR02227">
    <property type="entry name" value="sigpep_I_bact"/>
    <property type="match status" value="1"/>
</dbReference>
<evidence type="ECO:0000313" key="5">
    <source>
        <dbReference type="EMBL" id="QOV46995.1"/>
    </source>
</evidence>
<evidence type="ECO:0000256" key="1">
    <source>
        <dbReference type="ARBA" id="ARBA00004401"/>
    </source>
</evidence>
<comment type="subcellular location">
    <subcellularLocation>
        <location evidence="1">Cell membrane</location>
        <topology evidence="1">Single-pass type II membrane protein</topology>
    </subcellularLocation>
    <subcellularLocation>
        <location evidence="3">Membrane</location>
        <topology evidence="3">Single-pass type II membrane protein</topology>
    </subcellularLocation>
</comment>
<accession>A0A7M2TGE0</accession>
<evidence type="ECO:0000259" key="4">
    <source>
        <dbReference type="Pfam" id="PF10502"/>
    </source>
</evidence>